<gene>
    <name evidence="1" type="ORF">AB4875_00985</name>
</gene>
<organism evidence="1 2">
    <name type="scientific">Zhongshania arctica</name>
    <dbReference type="NCBI Taxonomy" id="3238302"/>
    <lineage>
        <taxon>Bacteria</taxon>
        <taxon>Pseudomonadati</taxon>
        <taxon>Pseudomonadota</taxon>
        <taxon>Gammaproteobacteria</taxon>
        <taxon>Cellvibrionales</taxon>
        <taxon>Spongiibacteraceae</taxon>
        <taxon>Zhongshania</taxon>
    </lineage>
</organism>
<sequence length="301" mass="34773">MSKDEKSDKQPAAEDQQLPLFEFDAKIKALAHPPTADEIAKAERSPFSRHIVYVDESGDHNLQTIDQSYPIFVLAFCVFHKRHYSEAIVPALEKFKFNHFGHDQVVLHENEIRRRKGMFNIFQSREHQQSFMDELTEIIEFSNFILISATIDKRSLSKQSASDNAYHIALRMCMETLYEFLQEKGEHEKKTHIVVECRGSKEDAELELEFRRICDGNNRMGISLPFEILFADKKVMSSGLQLADLVARPIGLKTLRPEQNNRAFEVLKKKFYCDGGREEVGKNYEGLGMKIFPTPNSEKPR</sequence>
<dbReference type="InterPro" id="IPR024524">
    <property type="entry name" value="DUF3800"/>
</dbReference>
<keyword evidence="2" id="KW-1185">Reference proteome</keyword>
<protein>
    <submittedName>
        <fullName evidence="1">DUF3800 domain-containing protein</fullName>
    </submittedName>
</protein>
<evidence type="ECO:0000313" key="2">
    <source>
        <dbReference type="Proteomes" id="UP001557484"/>
    </source>
</evidence>
<dbReference type="Proteomes" id="UP001557484">
    <property type="component" value="Unassembled WGS sequence"/>
</dbReference>
<proteinExistence type="predicted"/>
<accession>A0ABV3TR22</accession>
<dbReference type="RefSeq" id="WP_368374162.1">
    <property type="nucleotide sequence ID" value="NZ_JBFRYB010000001.1"/>
</dbReference>
<reference evidence="1 2" key="1">
    <citation type="journal article" date="2011" name="Int. J. Syst. Evol. Microbiol.">
        <title>Zhongshania antarctica gen. nov., sp. nov. and Zhongshania guokunii sp. nov., gammaproteobacteria respectively isolated from coastal attached (fast) ice and surface seawater of the Antarctic.</title>
        <authorList>
            <person name="Li H.J."/>
            <person name="Zhang X.Y."/>
            <person name="Chen C.X."/>
            <person name="Zhang Y.J."/>
            <person name="Gao Z.M."/>
            <person name="Yu Y."/>
            <person name="Chen X.L."/>
            <person name="Chen B."/>
            <person name="Zhang Y.Z."/>
        </authorList>
    </citation>
    <scope>NUCLEOTIDE SEQUENCE [LARGE SCALE GENOMIC DNA]</scope>
    <source>
        <strain evidence="1 2">R06B22</strain>
    </source>
</reference>
<name>A0ABV3TR22_9GAMM</name>
<dbReference type="Pfam" id="PF12686">
    <property type="entry name" value="DUF3800"/>
    <property type="match status" value="1"/>
</dbReference>
<evidence type="ECO:0000313" key="1">
    <source>
        <dbReference type="EMBL" id="MEX1664036.1"/>
    </source>
</evidence>
<dbReference type="EMBL" id="JBFRYB010000001">
    <property type="protein sequence ID" value="MEX1664036.1"/>
    <property type="molecule type" value="Genomic_DNA"/>
</dbReference>
<comment type="caution">
    <text evidence="1">The sequence shown here is derived from an EMBL/GenBank/DDBJ whole genome shotgun (WGS) entry which is preliminary data.</text>
</comment>